<proteinExistence type="predicted"/>
<gene>
    <name evidence="3" type="ORF">HNR40_003403</name>
</gene>
<dbReference type="InterPro" id="IPR011990">
    <property type="entry name" value="TPR-like_helical_dom_sf"/>
</dbReference>
<protein>
    <recommendedName>
        <fullName evidence="2">DUF5107 domain-containing protein</fullName>
    </recommendedName>
</protein>
<evidence type="ECO:0000256" key="1">
    <source>
        <dbReference type="SAM" id="MobiDB-lite"/>
    </source>
</evidence>
<name>A0A7W8A414_9ACTN</name>
<dbReference type="SUPFAM" id="SSF48452">
    <property type="entry name" value="TPR-like"/>
    <property type="match status" value="1"/>
</dbReference>
<sequence>MTSTLRGGTLRLPATEPPQDGPLPILHGTRVRPGITGADPEMTAQIGYGQPYSLLPYTPQDGYSRTRHERELPVVVLENSQLTATFLPGYGGRLWSLEHRPSGRELLHRNPILQPANLALRDAWLAGGVEWNLGATGHWPLTCSPLHAVRLTRADGTPMVRLYEFERMRRLLLQIDAWLPEDSPVLFVRVTIRNPAPAEAPVYWWSNIAVPEGPGVRVVAPADRAHHFDYTAELRVVGFPVLDGIDRSYTDDVPRSADYFFEIPSGERRWIAALDTEGRGLVQTSTDLLRGRKLFHWGTGPGGRRWQEWLSGPGSRYLEIQAGLARTQLEHVPMPGNTSWSWVEAYGLLEADPDRVHGTWDEARSAVSEALERLVPREALEEQAEGFSGQAVRLAHGSGWAALEAAAGALPELDGLPYGEMGEEQAPWAELLASGRLPVGDPPAAPVTGPRWRALLEAHPADWHARYHLGLARYADGDTEGARTAWKESLSLRRTPWTLRCLAESLRLETGESPRHEDESPRHETDGGVRLETDGARAEVAELLVEACALAPRVPELAVETLHALLAAGRPADALALIDGLPAGQRSRGRVQLIETQAALDAGDLERAGQVLTSGIEVDNLREGEISLDAVWFAYHERRLSGTGPVTPELAERARRENPLPSRYDFRMQVSE</sequence>
<evidence type="ECO:0000313" key="3">
    <source>
        <dbReference type="EMBL" id="MBB5077928.1"/>
    </source>
</evidence>
<accession>A0A7W8A414</accession>
<dbReference type="Pfam" id="PF17128">
    <property type="entry name" value="DUF5107"/>
    <property type="match status" value="1"/>
</dbReference>
<dbReference type="InterPro" id="IPR033396">
    <property type="entry name" value="DUF5107"/>
</dbReference>
<comment type="caution">
    <text evidence="3">The sequence shown here is derived from an EMBL/GenBank/DDBJ whole genome shotgun (WGS) entry which is preliminary data.</text>
</comment>
<feature type="domain" description="DUF5107" evidence="2">
    <location>
        <begin position="53"/>
        <end position="329"/>
    </location>
</feature>
<organism evidence="3 4">
    <name type="scientific">Nonomuraea endophytica</name>
    <dbReference type="NCBI Taxonomy" id="714136"/>
    <lineage>
        <taxon>Bacteria</taxon>
        <taxon>Bacillati</taxon>
        <taxon>Actinomycetota</taxon>
        <taxon>Actinomycetes</taxon>
        <taxon>Streptosporangiales</taxon>
        <taxon>Streptosporangiaceae</taxon>
        <taxon>Nonomuraea</taxon>
    </lineage>
</organism>
<dbReference type="EMBL" id="JACHIN010000004">
    <property type="protein sequence ID" value="MBB5077928.1"/>
    <property type="molecule type" value="Genomic_DNA"/>
</dbReference>
<dbReference type="Proteomes" id="UP000568380">
    <property type="component" value="Unassembled WGS sequence"/>
</dbReference>
<evidence type="ECO:0000259" key="2">
    <source>
        <dbReference type="Pfam" id="PF17128"/>
    </source>
</evidence>
<keyword evidence="4" id="KW-1185">Reference proteome</keyword>
<dbReference type="Gene3D" id="1.25.40.10">
    <property type="entry name" value="Tetratricopeptide repeat domain"/>
    <property type="match status" value="1"/>
</dbReference>
<feature type="region of interest" description="Disordered" evidence="1">
    <location>
        <begin position="508"/>
        <end position="529"/>
    </location>
</feature>
<evidence type="ECO:0000313" key="4">
    <source>
        <dbReference type="Proteomes" id="UP000568380"/>
    </source>
</evidence>
<feature type="region of interest" description="Disordered" evidence="1">
    <location>
        <begin position="1"/>
        <end position="24"/>
    </location>
</feature>
<reference evidence="3 4" key="1">
    <citation type="submission" date="2020-08" db="EMBL/GenBank/DDBJ databases">
        <title>Genomic Encyclopedia of Type Strains, Phase IV (KMG-IV): sequencing the most valuable type-strain genomes for metagenomic binning, comparative biology and taxonomic classification.</title>
        <authorList>
            <person name="Goeker M."/>
        </authorList>
    </citation>
    <scope>NUCLEOTIDE SEQUENCE [LARGE SCALE GENOMIC DNA]</scope>
    <source>
        <strain evidence="3 4">DSM 45385</strain>
    </source>
</reference>
<dbReference type="RefSeq" id="WP_184962223.1">
    <property type="nucleotide sequence ID" value="NZ_JACHIN010000004.1"/>
</dbReference>
<dbReference type="AlphaFoldDB" id="A0A7W8A414"/>